<evidence type="ECO:0000313" key="2">
    <source>
        <dbReference type="Proteomes" id="UP000724874"/>
    </source>
</evidence>
<dbReference type="AlphaFoldDB" id="A0A9P5TGM6"/>
<accession>A0A9P5TGM6</accession>
<dbReference type="Proteomes" id="UP000724874">
    <property type="component" value="Unassembled WGS sequence"/>
</dbReference>
<keyword evidence="2" id="KW-1185">Reference proteome</keyword>
<name>A0A9P5TGM6_GYMJU</name>
<proteinExistence type="predicted"/>
<evidence type="ECO:0000313" key="1">
    <source>
        <dbReference type="EMBL" id="KAF8878486.1"/>
    </source>
</evidence>
<organism evidence="1 2">
    <name type="scientific">Gymnopilus junonius</name>
    <name type="common">Spectacular rustgill mushroom</name>
    <name type="synonym">Gymnopilus spectabilis subsp. junonius</name>
    <dbReference type="NCBI Taxonomy" id="109634"/>
    <lineage>
        <taxon>Eukaryota</taxon>
        <taxon>Fungi</taxon>
        <taxon>Dikarya</taxon>
        <taxon>Basidiomycota</taxon>
        <taxon>Agaricomycotina</taxon>
        <taxon>Agaricomycetes</taxon>
        <taxon>Agaricomycetidae</taxon>
        <taxon>Agaricales</taxon>
        <taxon>Agaricineae</taxon>
        <taxon>Hymenogastraceae</taxon>
        <taxon>Gymnopilus</taxon>
    </lineage>
</organism>
<sequence length="191" mass="21928">MSILAHKVSLAGPSEIVFLAKLDIPATASAYQHLVLSSIPRSCRVVICAQNHNRRFFWVWNFINNTAAYWFASDCLTEEVVMLFPYDDCILVTEWLQESFKRQWSLTYLHFPPIPFTFTQTLPPSFQPQSTSSESIIHSSPFYKLMKQILPTILLFQTGCRWSRVSSVCRTLHLLTGLNLLTSKAMKNVYS</sequence>
<gene>
    <name evidence="1" type="ORF">CPB84DRAFT_1794148</name>
</gene>
<reference evidence="1" key="1">
    <citation type="submission" date="2020-11" db="EMBL/GenBank/DDBJ databases">
        <authorList>
            <consortium name="DOE Joint Genome Institute"/>
            <person name="Ahrendt S."/>
            <person name="Riley R."/>
            <person name="Andreopoulos W."/>
            <person name="LaButti K."/>
            <person name="Pangilinan J."/>
            <person name="Ruiz-duenas F.J."/>
            <person name="Barrasa J.M."/>
            <person name="Sanchez-Garcia M."/>
            <person name="Camarero S."/>
            <person name="Miyauchi S."/>
            <person name="Serrano A."/>
            <person name="Linde D."/>
            <person name="Babiker R."/>
            <person name="Drula E."/>
            <person name="Ayuso-Fernandez I."/>
            <person name="Pacheco R."/>
            <person name="Padilla G."/>
            <person name="Ferreira P."/>
            <person name="Barriuso J."/>
            <person name="Kellner H."/>
            <person name="Castanera R."/>
            <person name="Alfaro M."/>
            <person name="Ramirez L."/>
            <person name="Pisabarro A.G."/>
            <person name="Kuo A."/>
            <person name="Tritt A."/>
            <person name="Lipzen A."/>
            <person name="He G."/>
            <person name="Yan M."/>
            <person name="Ng V."/>
            <person name="Cullen D."/>
            <person name="Martin F."/>
            <person name="Rosso M.-N."/>
            <person name="Henrissat B."/>
            <person name="Hibbett D."/>
            <person name="Martinez A.T."/>
            <person name="Grigoriev I.V."/>
        </authorList>
    </citation>
    <scope>NUCLEOTIDE SEQUENCE</scope>
    <source>
        <strain evidence="1">AH 44721</strain>
    </source>
</reference>
<comment type="caution">
    <text evidence="1">The sequence shown here is derived from an EMBL/GenBank/DDBJ whole genome shotgun (WGS) entry which is preliminary data.</text>
</comment>
<protein>
    <submittedName>
        <fullName evidence="1">Uncharacterized protein</fullName>
    </submittedName>
</protein>
<dbReference type="EMBL" id="JADNYJ010000158">
    <property type="protein sequence ID" value="KAF8878486.1"/>
    <property type="molecule type" value="Genomic_DNA"/>
</dbReference>